<evidence type="ECO:0000313" key="15">
    <source>
        <dbReference type="Proteomes" id="UP000694240"/>
    </source>
</evidence>
<evidence type="ECO:0000256" key="9">
    <source>
        <dbReference type="ARBA" id="ARBA00047899"/>
    </source>
</evidence>
<keyword evidence="14" id="KW-0808">Transferase</keyword>
<evidence type="ECO:0000256" key="11">
    <source>
        <dbReference type="SAM" id="SignalP"/>
    </source>
</evidence>
<keyword evidence="14" id="KW-0418">Kinase</keyword>
<accession>A0A8T2BGV9</accession>
<evidence type="ECO:0000256" key="10">
    <source>
        <dbReference type="ARBA" id="ARBA00048679"/>
    </source>
</evidence>
<name>A0A8T2BGV9_9BRAS</name>
<keyword evidence="3" id="KW-0812">Transmembrane</keyword>
<keyword evidence="7 14" id="KW-0675">Receptor</keyword>
<dbReference type="GO" id="GO:0016020">
    <property type="term" value="C:membrane"/>
    <property type="evidence" value="ECO:0007669"/>
    <property type="project" value="UniProtKB-SubCell"/>
</dbReference>
<dbReference type="EMBL" id="JAEFBK010000007">
    <property type="protein sequence ID" value="KAG7586065.1"/>
    <property type="molecule type" value="Genomic_DNA"/>
</dbReference>
<dbReference type="Proteomes" id="UP000694240">
    <property type="component" value="Chromosome 7"/>
</dbReference>
<dbReference type="AlphaFoldDB" id="A0A8T2BGV9"/>
<gene>
    <name evidence="14" type="ORF">ISN45_Aa02g014150</name>
</gene>
<keyword evidence="6" id="KW-0472">Membrane</keyword>
<dbReference type="Pfam" id="PF13947">
    <property type="entry name" value="GUB_WAK_bind"/>
    <property type="match status" value="1"/>
</dbReference>
<comment type="caution">
    <text evidence="14">The sequence shown here is derived from an EMBL/GenBank/DDBJ whole genome shotgun (WGS) entry which is preliminary data.</text>
</comment>
<evidence type="ECO:0000256" key="1">
    <source>
        <dbReference type="ARBA" id="ARBA00004479"/>
    </source>
</evidence>
<reference evidence="14 15" key="1">
    <citation type="submission" date="2020-12" db="EMBL/GenBank/DDBJ databases">
        <title>Concerted genomic and epigenomic changes stabilize Arabidopsis allopolyploids.</title>
        <authorList>
            <person name="Chen Z."/>
        </authorList>
    </citation>
    <scope>NUCLEOTIDE SEQUENCE [LARGE SCALE GENOMIC DNA]</scope>
    <source>
        <strain evidence="14">Allo738</strain>
        <tissue evidence="14">Leaf</tissue>
    </source>
</reference>
<evidence type="ECO:0000259" key="13">
    <source>
        <dbReference type="Pfam" id="PF14380"/>
    </source>
</evidence>
<evidence type="ECO:0000256" key="3">
    <source>
        <dbReference type="ARBA" id="ARBA00022692"/>
    </source>
</evidence>
<evidence type="ECO:0000256" key="8">
    <source>
        <dbReference type="ARBA" id="ARBA00023180"/>
    </source>
</evidence>
<dbReference type="InterPro" id="IPR032872">
    <property type="entry name" value="WAK_assoc_C"/>
</dbReference>
<keyword evidence="15" id="KW-1185">Reference proteome</keyword>
<keyword evidence="8" id="KW-0325">Glycoprotein</keyword>
<proteinExistence type="predicted"/>
<dbReference type="EC" id="2.7.11.1" evidence="2"/>
<dbReference type="InterPro" id="IPR025287">
    <property type="entry name" value="WAK_GUB"/>
</dbReference>
<evidence type="ECO:0000256" key="7">
    <source>
        <dbReference type="ARBA" id="ARBA00023170"/>
    </source>
</evidence>
<keyword evidence="5" id="KW-1133">Transmembrane helix</keyword>
<feature type="domain" description="Wall-associated receptor kinase galacturonan-binding" evidence="12">
    <location>
        <begin position="39"/>
        <end position="101"/>
    </location>
</feature>
<organism evidence="14 15">
    <name type="scientific">Arabidopsis thaliana x Arabidopsis arenosa</name>
    <dbReference type="NCBI Taxonomy" id="1240361"/>
    <lineage>
        <taxon>Eukaryota</taxon>
        <taxon>Viridiplantae</taxon>
        <taxon>Streptophyta</taxon>
        <taxon>Embryophyta</taxon>
        <taxon>Tracheophyta</taxon>
        <taxon>Spermatophyta</taxon>
        <taxon>Magnoliopsida</taxon>
        <taxon>eudicotyledons</taxon>
        <taxon>Gunneridae</taxon>
        <taxon>Pentapetalae</taxon>
        <taxon>rosids</taxon>
        <taxon>malvids</taxon>
        <taxon>Brassicales</taxon>
        <taxon>Brassicaceae</taxon>
        <taxon>Camelineae</taxon>
        <taxon>Arabidopsis</taxon>
    </lineage>
</organism>
<evidence type="ECO:0000256" key="2">
    <source>
        <dbReference type="ARBA" id="ARBA00012513"/>
    </source>
</evidence>
<feature type="signal peptide" evidence="11">
    <location>
        <begin position="1"/>
        <end position="25"/>
    </location>
</feature>
<keyword evidence="4 11" id="KW-0732">Signal</keyword>
<evidence type="ECO:0000256" key="5">
    <source>
        <dbReference type="ARBA" id="ARBA00022989"/>
    </source>
</evidence>
<dbReference type="Pfam" id="PF14380">
    <property type="entry name" value="WAK_assoc"/>
    <property type="match status" value="1"/>
</dbReference>
<dbReference type="GO" id="GO:0030247">
    <property type="term" value="F:polysaccharide binding"/>
    <property type="evidence" value="ECO:0007669"/>
    <property type="project" value="InterPro"/>
</dbReference>
<evidence type="ECO:0000256" key="4">
    <source>
        <dbReference type="ARBA" id="ARBA00022729"/>
    </source>
</evidence>
<dbReference type="GO" id="GO:0004674">
    <property type="term" value="F:protein serine/threonine kinase activity"/>
    <property type="evidence" value="ECO:0007669"/>
    <property type="project" value="UniProtKB-KW"/>
</dbReference>
<comment type="catalytic activity">
    <reaction evidence="9">
        <text>L-threonyl-[protein] + ATP = O-phospho-L-threonyl-[protein] + ADP + H(+)</text>
        <dbReference type="Rhea" id="RHEA:46608"/>
        <dbReference type="Rhea" id="RHEA-COMP:11060"/>
        <dbReference type="Rhea" id="RHEA-COMP:11605"/>
        <dbReference type="ChEBI" id="CHEBI:15378"/>
        <dbReference type="ChEBI" id="CHEBI:30013"/>
        <dbReference type="ChEBI" id="CHEBI:30616"/>
        <dbReference type="ChEBI" id="CHEBI:61977"/>
        <dbReference type="ChEBI" id="CHEBI:456216"/>
        <dbReference type="EC" id="2.7.11.1"/>
    </reaction>
</comment>
<dbReference type="PANTHER" id="PTHR33138">
    <property type="entry name" value="OS01G0690200 PROTEIN"/>
    <property type="match status" value="1"/>
</dbReference>
<comment type="subcellular location">
    <subcellularLocation>
        <location evidence="1">Membrane</location>
        <topology evidence="1">Single-pass type I membrane protein</topology>
    </subcellularLocation>
</comment>
<feature type="domain" description="Wall-associated receptor kinase C-terminal" evidence="13">
    <location>
        <begin position="154"/>
        <end position="242"/>
    </location>
</feature>
<protein>
    <recommendedName>
        <fullName evidence="2">non-specific serine/threonine protein kinase</fullName>
        <ecNumber evidence="2">2.7.11.1</ecNumber>
    </recommendedName>
</protein>
<comment type="catalytic activity">
    <reaction evidence="10">
        <text>L-seryl-[protein] + ATP = O-phospho-L-seryl-[protein] + ADP + H(+)</text>
        <dbReference type="Rhea" id="RHEA:17989"/>
        <dbReference type="Rhea" id="RHEA-COMP:9863"/>
        <dbReference type="Rhea" id="RHEA-COMP:11604"/>
        <dbReference type="ChEBI" id="CHEBI:15378"/>
        <dbReference type="ChEBI" id="CHEBI:29999"/>
        <dbReference type="ChEBI" id="CHEBI:30616"/>
        <dbReference type="ChEBI" id="CHEBI:83421"/>
        <dbReference type="ChEBI" id="CHEBI:456216"/>
        <dbReference type="EC" id="2.7.11.1"/>
    </reaction>
</comment>
<evidence type="ECO:0000313" key="14">
    <source>
        <dbReference type="EMBL" id="KAG7586065.1"/>
    </source>
</evidence>
<feature type="chain" id="PRO_5035880439" description="non-specific serine/threonine protein kinase" evidence="11">
    <location>
        <begin position="26"/>
        <end position="253"/>
    </location>
</feature>
<dbReference type="PANTHER" id="PTHR33138:SF76">
    <property type="entry name" value="WALL-ASSOCIATED RECEPTOR KINASE CARBOXY-TERMINAL PROTEIN"/>
    <property type="match status" value="1"/>
</dbReference>
<evidence type="ECO:0000256" key="6">
    <source>
        <dbReference type="ARBA" id="ARBA00023136"/>
    </source>
</evidence>
<evidence type="ECO:0000259" key="12">
    <source>
        <dbReference type="Pfam" id="PF13947"/>
    </source>
</evidence>
<sequence length="253" mass="28228">MKTTTSCILRFAVTVFLAVVPSCFSADKQYEECIAPLRCGPGPGRLRNVTYPFWGVNKPNYCGQTEFQLSCKNDLNLILHLKTFSFLVLSFDLENQTLTVANESLFEGRCPSISLNFTGTNQFTIAPTSKKIDLFICPVPEMVNPLSSFTCRKSNGDMVTYYTFKTSDSVPECVKLGEVPVLSSVLDDFQRSRLTLEEALVKGFDIRYNIRDDKSCRRCSRSGGVCGSELVSGSFRCLCTDKPHNFTCNDEGK</sequence>